<dbReference type="AlphaFoldDB" id="A0A6C1KER7"/>
<sequence>MRSILHRITATALLLLTAGMATSPSIACGFDGILGDGFSAEHPRSIAVAFAISDAVAAGIVDKTAVAPIVPGSSGYWRAVGRISAFHRLFAAASIADGDAPAISLLFIDSKLWARFSPEPQGYALQVHAPGASPGDVVIVTSEAILAAVLDGTMAAKRALDLGLIAIDGEPNRTAATRDLLVSAADRVKGVAVTGAPATLVRAFGPAH</sequence>
<accession>A0A6C1KER7</accession>
<keyword evidence="1" id="KW-0732">Signal</keyword>
<dbReference type="Proteomes" id="UP000305131">
    <property type="component" value="Unassembled WGS sequence"/>
</dbReference>
<dbReference type="RefSeq" id="WP_138400031.1">
    <property type="nucleotide sequence ID" value="NZ_JBAFVI010000004.1"/>
</dbReference>
<dbReference type="OrthoDB" id="8419732at2"/>
<evidence type="ECO:0000313" key="2">
    <source>
        <dbReference type="EMBL" id="TLX42672.1"/>
    </source>
</evidence>
<gene>
    <name evidence="2" type="ORF">FBQ73_13670</name>
</gene>
<proteinExistence type="predicted"/>
<evidence type="ECO:0000256" key="1">
    <source>
        <dbReference type="SAM" id="SignalP"/>
    </source>
</evidence>
<reference evidence="2 3" key="1">
    <citation type="submission" date="2019-05" db="EMBL/GenBank/DDBJ databases">
        <authorList>
            <person name="Zhou X."/>
        </authorList>
    </citation>
    <scope>NUCLEOTIDE SEQUENCE [LARGE SCALE GENOMIC DNA]</scope>
    <source>
        <strain evidence="2 3">DSM 432</strain>
    </source>
</reference>
<feature type="signal peptide" evidence="1">
    <location>
        <begin position="1"/>
        <end position="27"/>
    </location>
</feature>
<comment type="caution">
    <text evidence="2">The sequence shown here is derived from an EMBL/GenBank/DDBJ whole genome shotgun (WGS) entry which is preliminary data.</text>
</comment>
<dbReference type="EMBL" id="VAUP01000028">
    <property type="protein sequence ID" value="TLX42672.1"/>
    <property type="molecule type" value="Genomic_DNA"/>
</dbReference>
<dbReference type="GeneID" id="95774505"/>
<feature type="chain" id="PRO_5025678292" evidence="1">
    <location>
        <begin position="28"/>
        <end position="208"/>
    </location>
</feature>
<organism evidence="2 3">
    <name type="scientific">Xanthobacter autotrophicus</name>
    <dbReference type="NCBI Taxonomy" id="280"/>
    <lineage>
        <taxon>Bacteria</taxon>
        <taxon>Pseudomonadati</taxon>
        <taxon>Pseudomonadota</taxon>
        <taxon>Alphaproteobacteria</taxon>
        <taxon>Hyphomicrobiales</taxon>
        <taxon>Xanthobacteraceae</taxon>
        <taxon>Xanthobacter</taxon>
    </lineage>
</organism>
<name>A0A6C1KER7_XANAU</name>
<evidence type="ECO:0000313" key="3">
    <source>
        <dbReference type="Proteomes" id="UP000305131"/>
    </source>
</evidence>
<protein>
    <submittedName>
        <fullName evidence="2">Uncharacterized protein</fullName>
    </submittedName>
</protein>